<reference evidence="1 2" key="1">
    <citation type="journal article" date="2011" name="Science">
        <title>The ecoresponsive genome of Daphnia pulex.</title>
        <authorList>
            <person name="Colbourne J.K."/>
            <person name="Pfrender M.E."/>
            <person name="Gilbert D."/>
            <person name="Thomas W.K."/>
            <person name="Tucker A."/>
            <person name="Oakley T.H."/>
            <person name="Tokishita S."/>
            <person name="Aerts A."/>
            <person name="Arnold G.J."/>
            <person name="Basu M.K."/>
            <person name="Bauer D.J."/>
            <person name="Caceres C.E."/>
            <person name="Carmel L."/>
            <person name="Casola C."/>
            <person name="Choi J.H."/>
            <person name="Detter J.C."/>
            <person name="Dong Q."/>
            <person name="Dusheyko S."/>
            <person name="Eads B.D."/>
            <person name="Frohlich T."/>
            <person name="Geiler-Samerotte K.A."/>
            <person name="Gerlach D."/>
            <person name="Hatcher P."/>
            <person name="Jogdeo S."/>
            <person name="Krijgsveld J."/>
            <person name="Kriventseva E.V."/>
            <person name="Kultz D."/>
            <person name="Laforsch C."/>
            <person name="Lindquist E."/>
            <person name="Lopez J."/>
            <person name="Manak J.R."/>
            <person name="Muller J."/>
            <person name="Pangilinan J."/>
            <person name="Patwardhan R.P."/>
            <person name="Pitluck S."/>
            <person name="Pritham E.J."/>
            <person name="Rechtsteiner A."/>
            <person name="Rho M."/>
            <person name="Rogozin I.B."/>
            <person name="Sakarya O."/>
            <person name="Salamov A."/>
            <person name="Schaack S."/>
            <person name="Shapiro H."/>
            <person name="Shiga Y."/>
            <person name="Skalitzky C."/>
            <person name="Smith Z."/>
            <person name="Souvorov A."/>
            <person name="Sung W."/>
            <person name="Tang Z."/>
            <person name="Tsuchiya D."/>
            <person name="Tu H."/>
            <person name="Vos H."/>
            <person name="Wang M."/>
            <person name="Wolf Y.I."/>
            <person name="Yamagata H."/>
            <person name="Yamada T."/>
            <person name="Ye Y."/>
            <person name="Shaw J.R."/>
            <person name="Andrews J."/>
            <person name="Crease T.J."/>
            <person name="Tang H."/>
            <person name="Lucas S.M."/>
            <person name="Robertson H.M."/>
            <person name="Bork P."/>
            <person name="Koonin E.V."/>
            <person name="Zdobnov E.M."/>
            <person name="Grigoriev I.V."/>
            <person name="Lynch M."/>
            <person name="Boore J.L."/>
        </authorList>
    </citation>
    <scope>NUCLEOTIDE SEQUENCE [LARGE SCALE GENOMIC DNA]</scope>
</reference>
<dbReference type="InParanoid" id="E9HC61"/>
<dbReference type="Proteomes" id="UP000000305">
    <property type="component" value="Unassembled WGS sequence"/>
</dbReference>
<dbReference type="AlphaFoldDB" id="E9HC61"/>
<evidence type="ECO:0000313" key="1">
    <source>
        <dbReference type="EMBL" id="EFX70705.1"/>
    </source>
</evidence>
<organism evidence="1 2">
    <name type="scientific">Daphnia pulex</name>
    <name type="common">Water flea</name>
    <dbReference type="NCBI Taxonomy" id="6669"/>
    <lineage>
        <taxon>Eukaryota</taxon>
        <taxon>Metazoa</taxon>
        <taxon>Ecdysozoa</taxon>
        <taxon>Arthropoda</taxon>
        <taxon>Crustacea</taxon>
        <taxon>Branchiopoda</taxon>
        <taxon>Diplostraca</taxon>
        <taxon>Cladocera</taxon>
        <taxon>Anomopoda</taxon>
        <taxon>Daphniidae</taxon>
        <taxon>Daphnia</taxon>
    </lineage>
</organism>
<evidence type="ECO:0000313" key="2">
    <source>
        <dbReference type="Proteomes" id="UP000000305"/>
    </source>
</evidence>
<name>E9HC61_DAPPU</name>
<protein>
    <submittedName>
        <fullName evidence="1">Uncharacterized protein</fullName>
    </submittedName>
</protein>
<gene>
    <name evidence="1" type="ORF">DAPPUDRAFT_256823</name>
</gene>
<dbReference type="HOGENOM" id="CLU_2778463_0_0_1"/>
<sequence length="69" mass="7953">MLNMIGQQQLVHYSERNFAVIPDTLTKTIYVIYRWNCSVEDMLESYSQQAILFAMLSSGYSAGIWVSHC</sequence>
<keyword evidence="2" id="KW-1185">Reference proteome</keyword>
<dbReference type="EMBL" id="GL732618">
    <property type="protein sequence ID" value="EFX70705.1"/>
    <property type="molecule type" value="Genomic_DNA"/>
</dbReference>
<proteinExistence type="predicted"/>
<accession>E9HC61</accession>
<dbReference type="KEGG" id="dpx:DAPPUDRAFT_256823"/>